<protein>
    <recommendedName>
        <fullName evidence="5">Lipoprotein</fullName>
    </recommendedName>
</protein>
<dbReference type="EMBL" id="RZJP01000004">
    <property type="protein sequence ID" value="KAA8815435.1"/>
    <property type="molecule type" value="Genomic_DNA"/>
</dbReference>
<keyword evidence="2" id="KW-0732">Signal</keyword>
<evidence type="ECO:0000256" key="2">
    <source>
        <dbReference type="SAM" id="SignalP"/>
    </source>
</evidence>
<feature type="chain" id="PRO_5024319060" description="Lipoprotein" evidence="2">
    <location>
        <begin position="34"/>
        <end position="249"/>
    </location>
</feature>
<evidence type="ECO:0000256" key="1">
    <source>
        <dbReference type="SAM" id="MobiDB-lite"/>
    </source>
</evidence>
<evidence type="ECO:0000313" key="4">
    <source>
        <dbReference type="Proteomes" id="UP000326060"/>
    </source>
</evidence>
<proteinExistence type="predicted"/>
<comment type="caution">
    <text evidence="3">The sequence shown here is derived from an EMBL/GenBank/DDBJ whole genome shotgun (WGS) entry which is preliminary data.</text>
</comment>
<evidence type="ECO:0000313" key="3">
    <source>
        <dbReference type="EMBL" id="KAA8815435.1"/>
    </source>
</evidence>
<gene>
    <name evidence="3" type="ORF">EMB92_09640</name>
</gene>
<feature type="region of interest" description="Disordered" evidence="1">
    <location>
        <begin position="31"/>
        <end position="57"/>
    </location>
</feature>
<accession>A0A5M9ZAN4</accession>
<dbReference type="AlphaFoldDB" id="A0A5M9ZAN4"/>
<reference evidence="3 4" key="1">
    <citation type="journal article" date="2019" name="Syst. Appl. Microbiol.">
        <title>Characterization of Bifidobacterium species in feaces of the Egyptian fruit bat: Description of B. vespertilionis sp. nov. and B. rousetti sp. nov.</title>
        <authorList>
            <person name="Modesto M."/>
            <person name="Satti M."/>
            <person name="Watanabe K."/>
            <person name="Puglisi E."/>
            <person name="Morelli L."/>
            <person name="Huang C.-H."/>
            <person name="Liou J.-S."/>
            <person name="Miyashita M."/>
            <person name="Tamura T."/>
            <person name="Saito S."/>
            <person name="Mori K."/>
            <person name="Huang L."/>
            <person name="Sciavilla P."/>
            <person name="Sandri C."/>
            <person name="Spiezio C."/>
            <person name="Vitali F."/>
            <person name="Cavalieri D."/>
            <person name="Perpetuini G."/>
            <person name="Tofalo R."/>
            <person name="Bonetti A."/>
            <person name="Arita M."/>
            <person name="Mattarelli P."/>
        </authorList>
    </citation>
    <scope>NUCLEOTIDE SEQUENCE [LARGE SCALE GENOMIC DNA]</scope>
    <source>
        <strain evidence="3 4">RST27</strain>
    </source>
</reference>
<feature type="compositionally biased region" description="Polar residues" evidence="1">
    <location>
        <begin position="31"/>
        <end position="43"/>
    </location>
</feature>
<feature type="signal peptide" evidence="2">
    <location>
        <begin position="1"/>
        <end position="33"/>
    </location>
</feature>
<dbReference type="PROSITE" id="PS51257">
    <property type="entry name" value="PROKAR_LIPOPROTEIN"/>
    <property type="match status" value="1"/>
</dbReference>
<dbReference type="Proteomes" id="UP000326060">
    <property type="component" value="Unassembled WGS sequence"/>
</dbReference>
<organism evidence="3 4">
    <name type="scientific">Bifidobacterium callitrichos</name>
    <dbReference type="NCBI Taxonomy" id="762209"/>
    <lineage>
        <taxon>Bacteria</taxon>
        <taxon>Bacillati</taxon>
        <taxon>Actinomycetota</taxon>
        <taxon>Actinomycetes</taxon>
        <taxon>Bifidobacteriales</taxon>
        <taxon>Bifidobacteriaceae</taxon>
        <taxon>Bifidobacterium</taxon>
    </lineage>
</organism>
<sequence length="249" mass="27988">MKKIFLETLNGVLLFTLLIMGLTGCSASQTVSADSDGSTTSDFTNDDSKSSDGTPQQGARIASSFADYIDYWLKNPNLDPPLSQQQRTVLETAKQSGELSISAYEQSWSQYKSCMLDKGYKEILLNRYSNGMLVEARHIGGTAKQEEKYGRDRNSCFNTYVMYIQDVFGTQKGNPNYYSSTAEGFVDCLKRNNLVNQQYTAEQYRQEAQAGKGYSYDTTNAEARSCEVANYIFRSTEDDPTEQLWQSPE</sequence>
<dbReference type="RefSeq" id="WP_150394709.1">
    <property type="nucleotide sequence ID" value="NZ_RZJP01000004.1"/>
</dbReference>
<evidence type="ECO:0008006" key="5">
    <source>
        <dbReference type="Google" id="ProtNLM"/>
    </source>
</evidence>
<name>A0A5M9ZAN4_9BIFI</name>